<feature type="transmembrane region" description="Helical" evidence="2">
    <location>
        <begin position="162"/>
        <end position="183"/>
    </location>
</feature>
<dbReference type="NCBIfam" id="NF041525">
    <property type="entry name" value="HrpD5"/>
    <property type="match status" value="1"/>
</dbReference>
<evidence type="ECO:0000313" key="3">
    <source>
        <dbReference type="EMBL" id="QRO80412.1"/>
    </source>
</evidence>
<keyword evidence="2" id="KW-0812">Transmembrane</keyword>
<organism evidence="3 4">
    <name type="scientific">Burkholderia dolosa</name>
    <dbReference type="NCBI Taxonomy" id="152500"/>
    <lineage>
        <taxon>Bacteria</taxon>
        <taxon>Pseudomonadati</taxon>
        <taxon>Pseudomonadota</taxon>
        <taxon>Betaproteobacteria</taxon>
        <taxon>Burkholderiales</taxon>
        <taxon>Burkholderiaceae</taxon>
        <taxon>Burkholderia</taxon>
        <taxon>Burkholderia cepacia complex</taxon>
    </lineage>
</organism>
<feature type="compositionally biased region" description="Basic and acidic residues" evidence="1">
    <location>
        <begin position="133"/>
        <end position="145"/>
    </location>
</feature>
<dbReference type="AlphaFoldDB" id="A0A892ICF2"/>
<evidence type="ECO:0000313" key="4">
    <source>
        <dbReference type="Proteomes" id="UP000625568"/>
    </source>
</evidence>
<sequence length="361" mass="37754">MTHGTTYVGYTDTTIMKALRVLTGTHAGAQVRLTSGTYRIGATEHADVCISDWTVEDIELCVGDDGVARIRSANGDEVLVADFVAVPFGDVVFCVGPDGEAWPRDLDLLAGLWKTAEPPAAGTAAEADADSGAPDRDSAHADEAGAGHAPAASPKVRWRTAVLALACTAAIGGIAVAGVMFAGTQSSEAASVRFDADALARQLQEALHREGLGDLQAIARKDSVAVRGIVTSTDESAKAQRIMDSLARGKVRREYDVAQQDVDNIQQSLAGTGAAVSYQGHGVFRVSGSVQSMTTFRTLIAGIRADLGDNVKRVDVDVKEAQALAPDVEYTAVIATGGLRYIETPDGTKHLFASSKDEANN</sequence>
<dbReference type="InterPro" id="IPR048200">
    <property type="entry name" value="HrpD5-like"/>
</dbReference>
<keyword evidence="2" id="KW-1133">Transmembrane helix</keyword>
<dbReference type="GeneID" id="93130369"/>
<dbReference type="EMBL" id="CP069483">
    <property type="protein sequence ID" value="QRO80412.1"/>
    <property type="molecule type" value="Genomic_DNA"/>
</dbReference>
<dbReference type="Proteomes" id="UP000625568">
    <property type="component" value="Chromosome 2"/>
</dbReference>
<dbReference type="RefSeq" id="WP_006765599.1">
    <property type="nucleotide sequence ID" value="NZ_CABVPR010000003.1"/>
</dbReference>
<evidence type="ECO:0000256" key="1">
    <source>
        <dbReference type="SAM" id="MobiDB-lite"/>
    </source>
</evidence>
<reference evidence="3 4" key="1">
    <citation type="submission" date="2021-02" db="EMBL/GenBank/DDBJ databases">
        <title>FDA dAtabase for Regulatory Grade micrObial Sequences (FDA-ARGOS): Supporting development and validation of Infectious Disease Dx tests.</title>
        <authorList>
            <person name="Minogue T."/>
            <person name="Wolcott M."/>
            <person name="Wasieloski L."/>
            <person name="Aguilar W."/>
            <person name="Moore D."/>
            <person name="Jaissle J."/>
            <person name="Tallon L."/>
            <person name="Sadzewicz L."/>
            <person name="Zhao X."/>
            <person name="Boylan J."/>
            <person name="Ott S."/>
            <person name="Bowen H."/>
            <person name="Vavikolanu K."/>
            <person name="Mehta A."/>
            <person name="Aluvathingal J."/>
            <person name="Nadendla S."/>
            <person name="Yan Y."/>
            <person name="Sichtig H."/>
        </authorList>
    </citation>
    <scope>NUCLEOTIDE SEQUENCE [LARGE SCALE GENOMIC DNA]</scope>
    <source>
        <strain evidence="3 4">FDAARGOS_1272</strain>
    </source>
</reference>
<protein>
    <submittedName>
        <fullName evidence="3">Secretion protein SctD</fullName>
    </submittedName>
</protein>
<accession>A0A892ICF2</accession>
<keyword evidence="4" id="KW-1185">Reference proteome</keyword>
<proteinExistence type="predicted"/>
<feature type="compositionally biased region" description="Low complexity" evidence="1">
    <location>
        <begin position="120"/>
        <end position="132"/>
    </location>
</feature>
<gene>
    <name evidence="3" type="ORF">I6K02_18985</name>
</gene>
<evidence type="ECO:0000256" key="2">
    <source>
        <dbReference type="SAM" id="Phobius"/>
    </source>
</evidence>
<feature type="region of interest" description="Disordered" evidence="1">
    <location>
        <begin position="120"/>
        <end position="152"/>
    </location>
</feature>
<name>A0A892ICF2_9BURK</name>
<keyword evidence="2" id="KW-0472">Membrane</keyword>